<keyword evidence="2" id="KW-0808">Transferase</keyword>
<dbReference type="EMBL" id="SMKL01000013">
    <property type="protein sequence ID" value="TDC52719.1"/>
    <property type="molecule type" value="Genomic_DNA"/>
</dbReference>
<dbReference type="Proteomes" id="UP000295621">
    <property type="component" value="Unassembled WGS sequence"/>
</dbReference>
<gene>
    <name evidence="2" type="ORF">E1212_07615</name>
</gene>
<dbReference type="SUPFAM" id="SSF55729">
    <property type="entry name" value="Acyl-CoA N-acyltransferases (Nat)"/>
    <property type="match status" value="1"/>
</dbReference>
<dbReference type="CDD" id="cd04301">
    <property type="entry name" value="NAT_SF"/>
    <property type="match status" value="1"/>
</dbReference>
<reference evidence="2 3" key="1">
    <citation type="submission" date="2019-02" db="EMBL/GenBank/DDBJ databases">
        <title>Draft genome sequences of novel Actinobacteria.</title>
        <authorList>
            <person name="Sahin N."/>
            <person name="Ay H."/>
            <person name="Saygin H."/>
        </authorList>
    </citation>
    <scope>NUCLEOTIDE SEQUENCE [LARGE SCALE GENOMIC DNA]</scope>
    <source>
        <strain evidence="2 3">KC603</strain>
    </source>
</reference>
<evidence type="ECO:0000313" key="2">
    <source>
        <dbReference type="EMBL" id="TDC52719.1"/>
    </source>
</evidence>
<proteinExistence type="predicted"/>
<comment type="caution">
    <text evidence="2">The sequence shown here is derived from an EMBL/GenBank/DDBJ whole genome shotgun (WGS) entry which is preliminary data.</text>
</comment>
<dbReference type="AlphaFoldDB" id="A0A4R4RTT0"/>
<sequence>MRCARGGGRSTVPGMSTDTAVVVEELAIPASMDAPDAAAFAEMVDVRNAIESHLMGTDVLNYSARELLPVYQRQQHEPIRLFVARVAGRIVGRGILSWSSAEDATASWLEVEVLPEFRRRGVGTALYDHLAAIALDSGRPVLQADAIHTRPSTGERLEPPTGFGWLSADDPGVRFLQRRGYRLEQVARISGLPLPVDPALLDAKRAEAQAAAGDDYRVVSWVGTTPPEWVGDVATLKTRMSTDAPSAGLDFPEEKWDAARVADWDGQLGDSGRERLTVAALHVPSGRLAGFNELYLAADRTRPVTQEDTLVLAEHRGRRLGMLLKVANLQQLAEVSPSSPMVYTFNAEENRHMLDVNEAVGFTAIGYEGAWKLTP</sequence>
<dbReference type="InterPro" id="IPR016181">
    <property type="entry name" value="Acyl_CoA_acyltransferase"/>
</dbReference>
<dbReference type="Pfam" id="PF00583">
    <property type="entry name" value="Acetyltransf_1"/>
    <property type="match status" value="1"/>
</dbReference>
<name>A0A4R4RTT0_9ACTN</name>
<dbReference type="PROSITE" id="PS51186">
    <property type="entry name" value="GNAT"/>
    <property type="match status" value="1"/>
</dbReference>
<dbReference type="Gene3D" id="3.40.630.30">
    <property type="match status" value="1"/>
</dbReference>
<evidence type="ECO:0000313" key="3">
    <source>
        <dbReference type="Proteomes" id="UP000295621"/>
    </source>
</evidence>
<dbReference type="GO" id="GO:0016747">
    <property type="term" value="F:acyltransferase activity, transferring groups other than amino-acyl groups"/>
    <property type="evidence" value="ECO:0007669"/>
    <property type="project" value="InterPro"/>
</dbReference>
<feature type="domain" description="N-acetyltransferase" evidence="1">
    <location>
        <begin position="44"/>
        <end position="207"/>
    </location>
</feature>
<organism evidence="2 3">
    <name type="scientific">Jiangella ureilytica</name>
    <dbReference type="NCBI Taxonomy" id="2530374"/>
    <lineage>
        <taxon>Bacteria</taxon>
        <taxon>Bacillati</taxon>
        <taxon>Actinomycetota</taxon>
        <taxon>Actinomycetes</taxon>
        <taxon>Jiangellales</taxon>
        <taxon>Jiangellaceae</taxon>
        <taxon>Jiangella</taxon>
    </lineage>
</organism>
<dbReference type="OrthoDB" id="4119890at2"/>
<accession>A0A4R4RTT0</accession>
<keyword evidence="3" id="KW-1185">Reference proteome</keyword>
<dbReference type="InterPro" id="IPR000182">
    <property type="entry name" value="GNAT_dom"/>
</dbReference>
<protein>
    <submittedName>
        <fullName evidence="2">GNAT family N-acetyltransferase</fullName>
    </submittedName>
</protein>
<evidence type="ECO:0000259" key="1">
    <source>
        <dbReference type="PROSITE" id="PS51186"/>
    </source>
</evidence>